<organism evidence="1 2">
    <name type="scientific">Prorocentrum cordatum</name>
    <dbReference type="NCBI Taxonomy" id="2364126"/>
    <lineage>
        <taxon>Eukaryota</taxon>
        <taxon>Sar</taxon>
        <taxon>Alveolata</taxon>
        <taxon>Dinophyceae</taxon>
        <taxon>Prorocentrales</taxon>
        <taxon>Prorocentraceae</taxon>
        <taxon>Prorocentrum</taxon>
    </lineage>
</organism>
<gene>
    <name evidence="1" type="ORF">PCOR1329_LOCUS23028</name>
</gene>
<evidence type="ECO:0000313" key="1">
    <source>
        <dbReference type="EMBL" id="CAK0821891.1"/>
    </source>
</evidence>
<dbReference type="Proteomes" id="UP001189429">
    <property type="component" value="Unassembled WGS sequence"/>
</dbReference>
<dbReference type="EMBL" id="CAUYUJ010007764">
    <property type="protein sequence ID" value="CAK0821891.1"/>
    <property type="molecule type" value="Genomic_DNA"/>
</dbReference>
<feature type="non-terminal residue" evidence="1">
    <location>
        <position position="1"/>
    </location>
</feature>
<sequence>PKAQSRRNMNHRTIGDIDRANDMARSLHVQEMEKPIKFGSAPGNNSRYDVEADEVDLGKNVVDDGCPSPHDAASTWEQRGPGPIRENDWEKFAQKHLQNRNVILHTGGARAYKLKEVPGMIHDGVAHMKKKLKSRKMKPVKRNGKFAWILPKYAKEPKHNIPGTKRTLKCRGGGGTQVVDRFWQLLRSYLKCRSGAVGSASLRHRVRSAQWAHWHRADDAWSKTGEMLKHLNK</sequence>
<protein>
    <submittedName>
        <fullName evidence="1">Uncharacterized protein</fullName>
    </submittedName>
</protein>
<comment type="caution">
    <text evidence="1">The sequence shown here is derived from an EMBL/GenBank/DDBJ whole genome shotgun (WGS) entry which is preliminary data.</text>
</comment>
<name>A0ABN9RRJ4_9DINO</name>
<keyword evidence="2" id="KW-1185">Reference proteome</keyword>
<accession>A0ABN9RRJ4</accession>
<reference evidence="1" key="1">
    <citation type="submission" date="2023-10" db="EMBL/GenBank/DDBJ databases">
        <authorList>
            <person name="Chen Y."/>
            <person name="Shah S."/>
            <person name="Dougan E. K."/>
            <person name="Thang M."/>
            <person name="Chan C."/>
        </authorList>
    </citation>
    <scope>NUCLEOTIDE SEQUENCE [LARGE SCALE GENOMIC DNA]</scope>
</reference>
<evidence type="ECO:0000313" key="2">
    <source>
        <dbReference type="Proteomes" id="UP001189429"/>
    </source>
</evidence>
<proteinExistence type="predicted"/>